<evidence type="ECO:0000259" key="1">
    <source>
        <dbReference type="Pfam" id="PF01370"/>
    </source>
</evidence>
<feature type="domain" description="NAD-dependent epimerase/dehydratase" evidence="1">
    <location>
        <begin position="1"/>
        <end position="223"/>
    </location>
</feature>
<proteinExistence type="predicted"/>
<dbReference type="Pfam" id="PF01370">
    <property type="entry name" value="Epimerase"/>
    <property type="match status" value="1"/>
</dbReference>
<keyword evidence="3" id="KW-1185">Reference proteome</keyword>
<protein>
    <submittedName>
        <fullName evidence="2">UDP-glucose 4-epimerase</fullName>
    </submittedName>
</protein>
<dbReference type="Proteomes" id="UP000274556">
    <property type="component" value="Unassembled WGS sequence"/>
</dbReference>
<dbReference type="InterPro" id="IPR001509">
    <property type="entry name" value="Epimerase_deHydtase"/>
</dbReference>
<accession>A0A495V787</accession>
<sequence>MIGRGLIEDLERRREIEVTATSREPVHGEDQVRWVQADLTRLEECVQLVEGQDAIVHLAQPAVPLTSDGDLASEVHSNLVPALNLIAAIRIAGTCPRFVFPSSGGAVYGRGQERPFREDDRCEPANSYGLLKLTVEHYLRLASEHSQLSVVNLRIANAYGIPLPPARLQGLIGTAVSRVLEGLPVRMIGNPENVRDYVHIDDISDAVYRALSLDTACSTFNIGDGLGVSVREVIDLIEAAWGKPIERVVEAHPNAVWLPSRNVLDITLARERLGWSPQVALTEGIRRMLFGLPRA</sequence>
<evidence type="ECO:0000313" key="2">
    <source>
        <dbReference type="EMBL" id="RKT44483.1"/>
    </source>
</evidence>
<organism evidence="2 3">
    <name type="scientific">Thiocapsa rosea</name>
    <dbReference type="NCBI Taxonomy" id="69360"/>
    <lineage>
        <taxon>Bacteria</taxon>
        <taxon>Pseudomonadati</taxon>
        <taxon>Pseudomonadota</taxon>
        <taxon>Gammaproteobacteria</taxon>
        <taxon>Chromatiales</taxon>
        <taxon>Chromatiaceae</taxon>
        <taxon>Thiocapsa</taxon>
    </lineage>
</organism>
<name>A0A495V787_9GAMM</name>
<evidence type="ECO:0000313" key="3">
    <source>
        <dbReference type="Proteomes" id="UP000274556"/>
    </source>
</evidence>
<dbReference type="InterPro" id="IPR050177">
    <property type="entry name" value="Lipid_A_modif_metabolic_enz"/>
</dbReference>
<dbReference type="SUPFAM" id="SSF51735">
    <property type="entry name" value="NAD(P)-binding Rossmann-fold domains"/>
    <property type="match status" value="1"/>
</dbReference>
<dbReference type="PANTHER" id="PTHR43245">
    <property type="entry name" value="BIFUNCTIONAL POLYMYXIN RESISTANCE PROTEIN ARNA"/>
    <property type="match status" value="1"/>
</dbReference>
<dbReference type="InterPro" id="IPR036291">
    <property type="entry name" value="NAD(P)-bd_dom_sf"/>
</dbReference>
<dbReference type="PANTHER" id="PTHR43245:SF55">
    <property type="entry name" value="NAD(P)-BINDING DOMAIN-CONTAINING PROTEIN"/>
    <property type="match status" value="1"/>
</dbReference>
<dbReference type="EMBL" id="RBXL01000001">
    <property type="protein sequence ID" value="RKT44483.1"/>
    <property type="molecule type" value="Genomic_DNA"/>
</dbReference>
<comment type="caution">
    <text evidence="2">The sequence shown here is derived from an EMBL/GenBank/DDBJ whole genome shotgun (WGS) entry which is preliminary data.</text>
</comment>
<dbReference type="Gene3D" id="3.40.50.720">
    <property type="entry name" value="NAD(P)-binding Rossmann-like Domain"/>
    <property type="match status" value="1"/>
</dbReference>
<gene>
    <name evidence="2" type="ORF">BDD21_1867</name>
</gene>
<reference evidence="2 3" key="1">
    <citation type="submission" date="2018-10" db="EMBL/GenBank/DDBJ databases">
        <title>Genomic Encyclopedia of Archaeal and Bacterial Type Strains, Phase II (KMG-II): from individual species to whole genera.</title>
        <authorList>
            <person name="Goeker M."/>
        </authorList>
    </citation>
    <scope>NUCLEOTIDE SEQUENCE [LARGE SCALE GENOMIC DNA]</scope>
    <source>
        <strain evidence="2 3">DSM 235</strain>
    </source>
</reference>
<dbReference type="AlphaFoldDB" id="A0A495V787"/>